<dbReference type="Gene3D" id="3.40.50.10950">
    <property type="match status" value="1"/>
</dbReference>
<evidence type="ECO:0000259" key="3">
    <source>
        <dbReference type="Pfam" id="PF01515"/>
    </source>
</evidence>
<accession>A0AAW6Y182</accession>
<dbReference type="GO" id="GO:0016746">
    <property type="term" value="F:acyltransferase activity"/>
    <property type="evidence" value="ECO:0007669"/>
    <property type="project" value="UniProtKB-KW"/>
</dbReference>
<feature type="non-terminal residue" evidence="4">
    <location>
        <position position="1"/>
    </location>
</feature>
<protein>
    <submittedName>
        <fullName evidence="4">Phosphate acyltransferase</fullName>
    </submittedName>
</protein>
<organism evidence="4 5">
    <name type="scientific">Streptococcus agalactiae</name>
    <dbReference type="NCBI Taxonomy" id="1311"/>
    <lineage>
        <taxon>Bacteria</taxon>
        <taxon>Bacillati</taxon>
        <taxon>Bacillota</taxon>
        <taxon>Bacilli</taxon>
        <taxon>Lactobacillales</taxon>
        <taxon>Streptococcaceae</taxon>
        <taxon>Streptococcus</taxon>
    </lineage>
</organism>
<dbReference type="InterPro" id="IPR050500">
    <property type="entry name" value="Phos_Acetyltrans/Butyryltrans"/>
</dbReference>
<comment type="caution">
    <text evidence="4">The sequence shown here is derived from an EMBL/GenBank/DDBJ whole genome shotgun (WGS) entry which is preliminary data.</text>
</comment>
<evidence type="ECO:0000313" key="4">
    <source>
        <dbReference type="EMBL" id="MDK6900822.1"/>
    </source>
</evidence>
<dbReference type="PANTHER" id="PTHR43356">
    <property type="entry name" value="PHOSPHATE ACETYLTRANSFERASE"/>
    <property type="match status" value="1"/>
</dbReference>
<keyword evidence="1" id="KW-0808">Transferase</keyword>
<dbReference type="SUPFAM" id="SSF53659">
    <property type="entry name" value="Isocitrate/Isopropylmalate dehydrogenase-like"/>
    <property type="match status" value="1"/>
</dbReference>
<reference evidence="4" key="1">
    <citation type="submission" date="2023-05" db="EMBL/GenBank/DDBJ databases">
        <title>Cataloging the Phylogenetic Diversity of Human Bladder Bacteria.</title>
        <authorList>
            <person name="Du J."/>
        </authorList>
    </citation>
    <scope>NUCLEOTIDE SEQUENCE</scope>
    <source>
        <strain evidence="4">UMB8703</strain>
    </source>
</reference>
<evidence type="ECO:0000256" key="2">
    <source>
        <dbReference type="ARBA" id="ARBA00023315"/>
    </source>
</evidence>
<dbReference type="AlphaFoldDB" id="A0AAW6Y182"/>
<sequence>ANLVLLGEEAEIKAAAEKEGLDISAAQIVSPKDPERIDRYAQILYEARKHKGVDLEKAKAMLADVSYFGTLMIAAGEADG</sequence>
<evidence type="ECO:0000313" key="5">
    <source>
        <dbReference type="Proteomes" id="UP001230629"/>
    </source>
</evidence>
<dbReference type="InterPro" id="IPR002505">
    <property type="entry name" value="PTA_PTB"/>
</dbReference>
<dbReference type="PANTHER" id="PTHR43356:SF3">
    <property type="entry name" value="PHOSPHATE ACETYLTRANSFERASE"/>
    <property type="match status" value="1"/>
</dbReference>
<feature type="domain" description="Phosphate acetyl/butaryl transferase" evidence="3">
    <location>
        <begin position="1"/>
        <end position="80"/>
    </location>
</feature>
<proteinExistence type="predicted"/>
<dbReference type="Pfam" id="PF01515">
    <property type="entry name" value="PTA_PTB"/>
    <property type="match status" value="1"/>
</dbReference>
<dbReference type="InterPro" id="IPR042113">
    <property type="entry name" value="P_AcTrfase_dom1"/>
</dbReference>
<evidence type="ECO:0000256" key="1">
    <source>
        <dbReference type="ARBA" id="ARBA00022679"/>
    </source>
</evidence>
<feature type="non-terminal residue" evidence="4">
    <location>
        <position position="80"/>
    </location>
</feature>
<dbReference type="RefSeq" id="WP_285312377.1">
    <property type="nucleotide sequence ID" value="NZ_JASOIH010000581.1"/>
</dbReference>
<name>A0AAW6Y182_STRAG</name>
<dbReference type="Proteomes" id="UP001230629">
    <property type="component" value="Unassembled WGS sequence"/>
</dbReference>
<keyword evidence="2 4" id="KW-0012">Acyltransferase</keyword>
<dbReference type="EMBL" id="JASOIH010000581">
    <property type="protein sequence ID" value="MDK6900822.1"/>
    <property type="molecule type" value="Genomic_DNA"/>
</dbReference>
<gene>
    <name evidence="4" type="ORF">QP229_12775</name>
</gene>